<dbReference type="InterPro" id="IPR001482">
    <property type="entry name" value="T2SS/T4SS_dom"/>
</dbReference>
<dbReference type="InterPro" id="IPR003593">
    <property type="entry name" value="AAA+_ATPase"/>
</dbReference>
<dbReference type="PANTHER" id="PTHR30486:SF15">
    <property type="entry name" value="TYPE II_IV SECRETION SYSTEM ATPASE"/>
    <property type="match status" value="1"/>
</dbReference>
<comment type="caution">
    <text evidence="3">The sequence shown here is derived from an EMBL/GenBank/DDBJ whole genome shotgun (WGS) entry which is preliminary data.</text>
</comment>
<dbReference type="PROSITE" id="PS50006">
    <property type="entry name" value="FHA_DOMAIN"/>
    <property type="match status" value="1"/>
</dbReference>
<dbReference type="SUPFAM" id="SSF52540">
    <property type="entry name" value="P-loop containing nucleoside triphosphate hydrolases"/>
    <property type="match status" value="1"/>
</dbReference>
<dbReference type="RefSeq" id="WP_106228652.1">
    <property type="nucleotide sequence ID" value="NZ_PVTV01000017.1"/>
</dbReference>
<dbReference type="Pfam" id="PF00437">
    <property type="entry name" value="T2SSE"/>
    <property type="match status" value="1"/>
</dbReference>
<dbReference type="InterPro" id="IPR000253">
    <property type="entry name" value="FHA_dom"/>
</dbReference>
<dbReference type="CDD" id="cd00060">
    <property type="entry name" value="FHA"/>
    <property type="match status" value="1"/>
</dbReference>
<dbReference type="PANTHER" id="PTHR30486">
    <property type="entry name" value="TWITCHING MOTILITY PROTEIN PILT"/>
    <property type="match status" value="1"/>
</dbReference>
<evidence type="ECO:0000259" key="2">
    <source>
        <dbReference type="PROSITE" id="PS50006"/>
    </source>
</evidence>
<accession>A0A2T0XCE0</accession>
<dbReference type="OrthoDB" id="9810761at2"/>
<dbReference type="GO" id="GO:0016887">
    <property type="term" value="F:ATP hydrolysis activity"/>
    <property type="evidence" value="ECO:0007669"/>
    <property type="project" value="InterPro"/>
</dbReference>
<evidence type="ECO:0000256" key="1">
    <source>
        <dbReference type="ARBA" id="ARBA00006611"/>
    </source>
</evidence>
<dbReference type="InterPro" id="IPR050921">
    <property type="entry name" value="T4SS_GSP_E_ATPase"/>
</dbReference>
<proteinExistence type="inferred from homology"/>
<dbReference type="Gene3D" id="2.60.200.20">
    <property type="match status" value="1"/>
</dbReference>
<evidence type="ECO:0000313" key="4">
    <source>
        <dbReference type="Proteomes" id="UP000238308"/>
    </source>
</evidence>
<dbReference type="InterPro" id="IPR008984">
    <property type="entry name" value="SMAD_FHA_dom_sf"/>
</dbReference>
<dbReference type="AlphaFoldDB" id="A0A2T0XCE0"/>
<comment type="similarity">
    <text evidence="1">Belongs to the GSP E family.</text>
</comment>
<dbReference type="SUPFAM" id="SSF49879">
    <property type="entry name" value="SMAD/FHA domain"/>
    <property type="match status" value="1"/>
</dbReference>
<dbReference type="Gene3D" id="3.40.50.300">
    <property type="entry name" value="P-loop containing nucleotide triphosphate hydrolases"/>
    <property type="match status" value="1"/>
</dbReference>
<protein>
    <submittedName>
        <fullName evidence="3">Pilus assembly protein CpaF</fullName>
    </submittedName>
</protein>
<dbReference type="Proteomes" id="UP000238308">
    <property type="component" value="Unassembled WGS sequence"/>
</dbReference>
<dbReference type="Gene3D" id="3.30.450.380">
    <property type="match status" value="1"/>
</dbReference>
<evidence type="ECO:0000313" key="3">
    <source>
        <dbReference type="EMBL" id="PRY96593.1"/>
    </source>
</evidence>
<dbReference type="SMART" id="SM00382">
    <property type="entry name" value="AAA"/>
    <property type="match status" value="1"/>
</dbReference>
<name>A0A2T0XCE0_9BURK</name>
<keyword evidence="4" id="KW-1185">Reference proteome</keyword>
<dbReference type="CDD" id="cd01130">
    <property type="entry name" value="VirB11-like_ATPase"/>
    <property type="match status" value="1"/>
</dbReference>
<dbReference type="InterPro" id="IPR027417">
    <property type="entry name" value="P-loop_NTPase"/>
</dbReference>
<dbReference type="SMART" id="SM00240">
    <property type="entry name" value="FHA"/>
    <property type="match status" value="1"/>
</dbReference>
<dbReference type="Pfam" id="PF00498">
    <property type="entry name" value="FHA"/>
    <property type="match status" value="1"/>
</dbReference>
<gene>
    <name evidence="3" type="ORF">BCM14_2834</name>
</gene>
<feature type="domain" description="FHA" evidence="2">
    <location>
        <begin position="22"/>
        <end position="71"/>
    </location>
</feature>
<reference evidence="3 4" key="1">
    <citation type="submission" date="2018-03" db="EMBL/GenBank/DDBJ databases">
        <title>Genomic Encyclopedia of Type Strains, Phase III (KMG-III): the genomes of soil and plant-associated and newly described type strains.</title>
        <authorList>
            <person name="Whitman W."/>
        </authorList>
    </citation>
    <scope>NUCLEOTIDE SEQUENCE [LARGE SCALE GENOMIC DNA]</scope>
    <source>
        <strain evidence="3 4">MWH-P2sevCIIIb</strain>
    </source>
</reference>
<sequence>MIDITICFQNDRTETFKINTPFLIGRSVDCEVPINHWRVAKRHVRIEHVGQDLFAQDLGSLLGTLVNDKRIATYGPLKASDRMVVGPCLIKFSDSNQGLKTTLPIERKHLTEPAKGLSNPAISFDLQPANDVEAIDSMLPACASISNVLFVEMHSKLMQAFDLRKLDVTAMASDSLTDQASKYLEDVYQSDPRFPDHEQLLRYVHQVVEESLGLGLISDLLKDSSVSEIMVNRFDEVFVERSGTIMPYQSTFSSEAALKVILDRIVAPVGRRLDEASPMVDARLADGSRLNAVLSPISTKGTSLTVRKFGFKERSIGSLIQTGFLDSDIAGYLARIVQARLNILVSGGTGSGKTTLLNILSNAIAKDQRIVTIEDSAELRLNHPHVVSLESRSANAEGTGAITIRDLVKNAMRMRPDRLIVGEVRGAEALDMVMALNTGHDGSFTTLHANTPRDALKRLEALVLLAAPNLPFIAIKEIIASAFHVVVQIKRNDAGVRRVINISEIVGIESGIFLLQPFVHWDDKVSQYVYSNLPSSHLDLAV</sequence>
<dbReference type="EMBL" id="PVTV01000017">
    <property type="protein sequence ID" value="PRY96593.1"/>
    <property type="molecule type" value="Genomic_DNA"/>
</dbReference>
<organism evidence="3 4">
    <name type="scientific">Jezberella montanilacus</name>
    <dbReference type="NCBI Taxonomy" id="323426"/>
    <lineage>
        <taxon>Bacteria</taxon>
        <taxon>Pseudomonadati</taxon>
        <taxon>Pseudomonadota</taxon>
        <taxon>Betaproteobacteria</taxon>
        <taxon>Burkholderiales</taxon>
        <taxon>Alcaligenaceae</taxon>
        <taxon>Jezberella</taxon>
    </lineage>
</organism>